<dbReference type="AlphaFoldDB" id="A0A9P6EJY8"/>
<name>A0A9P6EJY8_9AGAR</name>
<evidence type="ECO:0008006" key="4">
    <source>
        <dbReference type="Google" id="ProtNLM"/>
    </source>
</evidence>
<sequence length="115" mass="13156">MSTTILLITSGLIHWSLLTLRSLQFFHSTPRVYTSCRLIGEKSMGELTAFSPAMNDKPRLFTATLKLERVLSSSNGFRQLWQRRSHLFRGEKSGTDSLWRYTACRNIYGLCHGIS</sequence>
<gene>
    <name evidence="2" type="ORF">CPB83DRAFT_850921</name>
</gene>
<comment type="caution">
    <text evidence="2">The sequence shown here is derived from an EMBL/GenBank/DDBJ whole genome shotgun (WGS) entry which is preliminary data.</text>
</comment>
<dbReference type="Proteomes" id="UP000807306">
    <property type="component" value="Unassembled WGS sequence"/>
</dbReference>
<keyword evidence="3" id="KW-1185">Reference proteome</keyword>
<organism evidence="2 3">
    <name type="scientific">Crepidotus variabilis</name>
    <dbReference type="NCBI Taxonomy" id="179855"/>
    <lineage>
        <taxon>Eukaryota</taxon>
        <taxon>Fungi</taxon>
        <taxon>Dikarya</taxon>
        <taxon>Basidiomycota</taxon>
        <taxon>Agaricomycotina</taxon>
        <taxon>Agaricomycetes</taxon>
        <taxon>Agaricomycetidae</taxon>
        <taxon>Agaricales</taxon>
        <taxon>Agaricineae</taxon>
        <taxon>Crepidotaceae</taxon>
        <taxon>Crepidotus</taxon>
    </lineage>
</organism>
<dbReference type="EMBL" id="MU157840">
    <property type="protein sequence ID" value="KAF9530437.1"/>
    <property type="molecule type" value="Genomic_DNA"/>
</dbReference>
<proteinExistence type="predicted"/>
<keyword evidence="1" id="KW-0732">Signal</keyword>
<reference evidence="2" key="1">
    <citation type="submission" date="2020-11" db="EMBL/GenBank/DDBJ databases">
        <authorList>
            <consortium name="DOE Joint Genome Institute"/>
            <person name="Ahrendt S."/>
            <person name="Riley R."/>
            <person name="Andreopoulos W."/>
            <person name="Labutti K."/>
            <person name="Pangilinan J."/>
            <person name="Ruiz-Duenas F.J."/>
            <person name="Barrasa J.M."/>
            <person name="Sanchez-Garcia M."/>
            <person name="Camarero S."/>
            <person name="Miyauchi S."/>
            <person name="Serrano A."/>
            <person name="Linde D."/>
            <person name="Babiker R."/>
            <person name="Drula E."/>
            <person name="Ayuso-Fernandez I."/>
            <person name="Pacheco R."/>
            <person name="Padilla G."/>
            <person name="Ferreira P."/>
            <person name="Barriuso J."/>
            <person name="Kellner H."/>
            <person name="Castanera R."/>
            <person name="Alfaro M."/>
            <person name="Ramirez L."/>
            <person name="Pisabarro A.G."/>
            <person name="Kuo A."/>
            <person name="Tritt A."/>
            <person name="Lipzen A."/>
            <person name="He G."/>
            <person name="Yan M."/>
            <person name="Ng V."/>
            <person name="Cullen D."/>
            <person name="Martin F."/>
            <person name="Rosso M.-N."/>
            <person name="Henrissat B."/>
            <person name="Hibbett D."/>
            <person name="Martinez A.T."/>
            <person name="Grigoriev I.V."/>
        </authorList>
    </citation>
    <scope>NUCLEOTIDE SEQUENCE</scope>
    <source>
        <strain evidence="2">CBS 506.95</strain>
    </source>
</reference>
<evidence type="ECO:0000313" key="2">
    <source>
        <dbReference type="EMBL" id="KAF9530437.1"/>
    </source>
</evidence>
<evidence type="ECO:0000256" key="1">
    <source>
        <dbReference type="SAM" id="SignalP"/>
    </source>
</evidence>
<evidence type="ECO:0000313" key="3">
    <source>
        <dbReference type="Proteomes" id="UP000807306"/>
    </source>
</evidence>
<feature type="chain" id="PRO_5040352554" description="Secreted protein" evidence="1">
    <location>
        <begin position="23"/>
        <end position="115"/>
    </location>
</feature>
<protein>
    <recommendedName>
        <fullName evidence="4">Secreted protein</fullName>
    </recommendedName>
</protein>
<feature type="signal peptide" evidence="1">
    <location>
        <begin position="1"/>
        <end position="22"/>
    </location>
</feature>
<accession>A0A9P6EJY8</accession>